<dbReference type="Proteomes" id="UP000237271">
    <property type="component" value="Unassembled WGS sequence"/>
</dbReference>
<gene>
    <name evidence="2" type="ORF">PHPALM_5450</name>
</gene>
<reference evidence="2 3" key="1">
    <citation type="journal article" date="2017" name="Genome Biol. Evol.">
        <title>Phytophthora megakarya and P. palmivora, closely related causal agents of cacao black pod rot, underwent increases in genome sizes and gene numbers by different mechanisms.</title>
        <authorList>
            <person name="Ali S.S."/>
            <person name="Shao J."/>
            <person name="Lary D.J."/>
            <person name="Kronmiller B."/>
            <person name="Shen D."/>
            <person name="Strem M.D."/>
            <person name="Amoako-Attah I."/>
            <person name="Akrofi A.Y."/>
            <person name="Begoude B.A."/>
            <person name="Ten Hoopen G.M."/>
            <person name="Coulibaly K."/>
            <person name="Kebe B.I."/>
            <person name="Melnick R.L."/>
            <person name="Guiltinan M.J."/>
            <person name="Tyler B.M."/>
            <person name="Meinhardt L.W."/>
            <person name="Bailey B.A."/>
        </authorList>
    </citation>
    <scope>NUCLEOTIDE SEQUENCE [LARGE SCALE GENOMIC DNA]</scope>
    <source>
        <strain evidence="3">sbr112.9</strain>
    </source>
</reference>
<dbReference type="OrthoDB" id="79090at2759"/>
<dbReference type="AlphaFoldDB" id="A0A2P4YHB2"/>
<feature type="non-terminal residue" evidence="2">
    <location>
        <position position="1"/>
    </location>
</feature>
<comment type="caution">
    <text evidence="2">The sequence shown here is derived from an EMBL/GenBank/DDBJ whole genome shotgun (WGS) entry which is preliminary data.</text>
</comment>
<organism evidence="2 3">
    <name type="scientific">Phytophthora palmivora</name>
    <dbReference type="NCBI Taxonomy" id="4796"/>
    <lineage>
        <taxon>Eukaryota</taxon>
        <taxon>Sar</taxon>
        <taxon>Stramenopiles</taxon>
        <taxon>Oomycota</taxon>
        <taxon>Peronosporomycetes</taxon>
        <taxon>Peronosporales</taxon>
        <taxon>Peronosporaceae</taxon>
        <taxon>Phytophthora</taxon>
    </lineage>
</organism>
<protein>
    <submittedName>
        <fullName evidence="2">Uncharacterized protein</fullName>
    </submittedName>
</protein>
<accession>A0A2P4YHB2</accession>
<keyword evidence="3" id="KW-1185">Reference proteome</keyword>
<sequence length="287" mass="30332">LGGLRLDPSNILNEAEFTKKTEEDSKEWVKSSKKNGGYRSIGQSARSDNWNGKYARYRDDDEPRIKLVGATKSIDVVTIAIEAAIDNGVVVEAIAVTNGAIIELADGIATDTTTTTAETRIGIVNADVEMTGMVLETGRQPMTGMIGDMIDTVTETSTTDVIRRTSTVVSVNRIVKATIMIAAVVAAGADLEARASPRGVTGSVNGSTAAAARTVGAAALAEATVEIVASTIELRIRRHHLPEVGDRTKRTSMDLLVPTGGTRSDRVSSKSVAPPNTFAIDRFCVVS</sequence>
<proteinExistence type="predicted"/>
<dbReference type="EMBL" id="NCKW01002845">
    <property type="protein sequence ID" value="POM77200.1"/>
    <property type="molecule type" value="Genomic_DNA"/>
</dbReference>
<name>A0A2P4YHB2_9STRA</name>
<evidence type="ECO:0000313" key="3">
    <source>
        <dbReference type="Proteomes" id="UP000237271"/>
    </source>
</evidence>
<feature type="region of interest" description="Disordered" evidence="1">
    <location>
        <begin position="22"/>
        <end position="44"/>
    </location>
</feature>
<evidence type="ECO:0000313" key="2">
    <source>
        <dbReference type="EMBL" id="POM77200.1"/>
    </source>
</evidence>
<evidence type="ECO:0000256" key="1">
    <source>
        <dbReference type="SAM" id="MobiDB-lite"/>
    </source>
</evidence>